<reference evidence="2" key="1">
    <citation type="journal article" date="2020" name="New Phytol.">
        <title>Comparative genomics reveals dynamic genome evolution in host specialist ectomycorrhizal fungi.</title>
        <authorList>
            <person name="Lofgren L.A."/>
            <person name="Nguyen N.H."/>
            <person name="Vilgalys R."/>
            <person name="Ruytinx J."/>
            <person name="Liao H.L."/>
            <person name="Branco S."/>
            <person name="Kuo A."/>
            <person name="LaButti K."/>
            <person name="Lipzen A."/>
            <person name="Andreopoulos W."/>
            <person name="Pangilinan J."/>
            <person name="Riley R."/>
            <person name="Hundley H."/>
            <person name="Na H."/>
            <person name="Barry K."/>
            <person name="Grigoriev I.V."/>
            <person name="Stajich J.E."/>
            <person name="Kennedy P.G."/>
        </authorList>
    </citation>
    <scope>NUCLEOTIDE SEQUENCE</scope>
    <source>
        <strain evidence="2">DOB743</strain>
    </source>
</reference>
<dbReference type="GO" id="GO:0016787">
    <property type="term" value="F:hydrolase activity"/>
    <property type="evidence" value="ECO:0007669"/>
    <property type="project" value="UniProtKB-KW"/>
</dbReference>
<dbReference type="EMBL" id="JABBWD010000009">
    <property type="protein sequence ID" value="KAG1780279.1"/>
    <property type="molecule type" value="Genomic_DNA"/>
</dbReference>
<comment type="caution">
    <text evidence="2">The sequence shown here is derived from an EMBL/GenBank/DDBJ whole genome shotgun (WGS) entry which is preliminary data.</text>
</comment>
<dbReference type="OrthoDB" id="10249433at2759"/>
<keyword evidence="2" id="KW-0378">Hydrolase</keyword>
<dbReference type="Pfam" id="PF12697">
    <property type="entry name" value="Abhydrolase_6"/>
    <property type="match status" value="1"/>
</dbReference>
<evidence type="ECO:0000259" key="1">
    <source>
        <dbReference type="Pfam" id="PF12697"/>
    </source>
</evidence>
<dbReference type="GO" id="GO:0016020">
    <property type="term" value="C:membrane"/>
    <property type="evidence" value="ECO:0007669"/>
    <property type="project" value="TreeGrafter"/>
</dbReference>
<protein>
    <submittedName>
        <fullName evidence="2">Alpha/Beta hydrolase protein</fullName>
    </submittedName>
</protein>
<dbReference type="AlphaFoldDB" id="A0A9P7A0M3"/>
<evidence type="ECO:0000313" key="2">
    <source>
        <dbReference type="EMBL" id="KAG1780279.1"/>
    </source>
</evidence>
<name>A0A9P7A0M3_9AGAM</name>
<proteinExistence type="predicted"/>
<dbReference type="SUPFAM" id="SSF53474">
    <property type="entry name" value="alpha/beta-Hydrolases"/>
    <property type="match status" value="1"/>
</dbReference>
<dbReference type="InterPro" id="IPR050266">
    <property type="entry name" value="AB_hydrolase_sf"/>
</dbReference>
<gene>
    <name evidence="2" type="ORF">EV702DRAFT_964949</name>
</gene>
<accession>A0A9P7A0M3</accession>
<sequence length="251" mass="27884">MTSVESASHWGSPTASKRALLIHGLTMSSQSWEGIAQLLAAEGFFVVAPNLLGHAWRRGTDYRVSTLAEDLRPYFAMDMSYDVIIGHSLGGLVTLSLLPFLPKTKETTVILVDPPLERTAEQFKGDKKRFVKEIADARTADEHMAQHPAWSRGDSMLRALGVYMCDRTVVKGIFEHNPPYAFSGLLKNIPPHVKIALLISDPEFGAVCYLEHIPVDVARLNVKVFNGIGHWIQFELPNAIMDEIPLPRAKL</sequence>
<dbReference type="InterPro" id="IPR000073">
    <property type="entry name" value="AB_hydrolase_1"/>
</dbReference>
<dbReference type="InterPro" id="IPR029058">
    <property type="entry name" value="AB_hydrolase_fold"/>
</dbReference>
<dbReference type="PANTHER" id="PTHR43798">
    <property type="entry name" value="MONOACYLGLYCEROL LIPASE"/>
    <property type="match status" value="1"/>
</dbReference>
<evidence type="ECO:0000313" key="3">
    <source>
        <dbReference type="Proteomes" id="UP000714275"/>
    </source>
</evidence>
<dbReference type="PANTHER" id="PTHR43798:SF33">
    <property type="entry name" value="HYDROLASE, PUTATIVE (AFU_ORTHOLOGUE AFUA_2G14860)-RELATED"/>
    <property type="match status" value="1"/>
</dbReference>
<dbReference type="Proteomes" id="UP000714275">
    <property type="component" value="Unassembled WGS sequence"/>
</dbReference>
<feature type="domain" description="AB hydrolase-1" evidence="1">
    <location>
        <begin position="20"/>
        <end position="237"/>
    </location>
</feature>
<dbReference type="Gene3D" id="3.40.50.1820">
    <property type="entry name" value="alpha/beta hydrolase"/>
    <property type="match status" value="1"/>
</dbReference>
<organism evidence="2 3">
    <name type="scientific">Suillus placidus</name>
    <dbReference type="NCBI Taxonomy" id="48579"/>
    <lineage>
        <taxon>Eukaryota</taxon>
        <taxon>Fungi</taxon>
        <taxon>Dikarya</taxon>
        <taxon>Basidiomycota</taxon>
        <taxon>Agaricomycotina</taxon>
        <taxon>Agaricomycetes</taxon>
        <taxon>Agaricomycetidae</taxon>
        <taxon>Boletales</taxon>
        <taxon>Suillineae</taxon>
        <taxon>Suillaceae</taxon>
        <taxon>Suillus</taxon>
    </lineage>
</organism>
<keyword evidence="3" id="KW-1185">Reference proteome</keyword>